<dbReference type="GeneID" id="39984815"/>
<feature type="compositionally biased region" description="Basic and acidic residues" evidence="1">
    <location>
        <begin position="472"/>
        <end position="485"/>
    </location>
</feature>
<feature type="compositionally biased region" description="Basic and acidic residues" evidence="1">
    <location>
        <begin position="235"/>
        <end position="258"/>
    </location>
</feature>
<dbReference type="RefSeq" id="XP_028883858.1">
    <property type="nucleotide sequence ID" value="XM_029025035.1"/>
</dbReference>
<gene>
    <name evidence="3" type="ORF">TM35_000113260</name>
</gene>
<sequence>MAPQIGIRQPIRLLIRHLPYDITIEALLDVIHKSCEKSVIESIKEAYVLSGYPQQNNRPRVLSTAVLAVQMDGEIEECEGVIQAVTDIFDGRTVFPERESSVSAVELSPVYLASFSKTRGNGEPNREISAEFQQGSIEEDEDYRRFCAMLNAEPEEIKSNVTHKESQDLEEEEEVDEHKQKYADKCSEKPESISLLVQDLLGKIKRMERQKKERKKRSVKEIGLKLLYQSRRERARVREVRKDNSKPRGAEKKRETKGISKNRSKERKVFDSVQYAQELSADVKSEKMHQISMQNLRKKRKEEKKKKRSCDRVEKLADDCKGDIMDKRRDHRKKRGDKKKEDIINVTRKERRRREKDVCTKNENKPEERRRKRWEREEKYQSKPSNTNEVKDQQLHKKNQRHRKNRQEDRSVRHLFSRRGDNVDKNEEPIKSFPDEKVIGNIILEKKYVDPCREDDSLHASRLPKTVNAGINREDSSSPRIDKVRERQRRRERRDKKNSDRKAKNQPLILRILTKPDENTSTLSNN</sequence>
<name>A0A1X0NYN1_9TRYP</name>
<feature type="compositionally biased region" description="Basic residues" evidence="1">
    <location>
        <begin position="396"/>
        <end position="405"/>
    </location>
</feature>
<evidence type="ECO:0000313" key="3">
    <source>
        <dbReference type="EMBL" id="ORC89792.1"/>
    </source>
</evidence>
<dbReference type="Pfam" id="PF03467">
    <property type="entry name" value="Smg4_UPF3"/>
    <property type="match status" value="1"/>
</dbReference>
<dbReference type="EMBL" id="NBCO01000011">
    <property type="protein sequence ID" value="ORC89792.1"/>
    <property type="molecule type" value="Genomic_DNA"/>
</dbReference>
<feature type="domain" description="UPF3" evidence="2">
    <location>
        <begin position="10"/>
        <end position="180"/>
    </location>
</feature>
<dbReference type="AlphaFoldDB" id="A0A1X0NYN1"/>
<dbReference type="InterPro" id="IPR005120">
    <property type="entry name" value="UPF3_dom"/>
</dbReference>
<dbReference type="OrthoDB" id="252150at2759"/>
<organism evidence="3 4">
    <name type="scientific">Trypanosoma theileri</name>
    <dbReference type="NCBI Taxonomy" id="67003"/>
    <lineage>
        <taxon>Eukaryota</taxon>
        <taxon>Discoba</taxon>
        <taxon>Euglenozoa</taxon>
        <taxon>Kinetoplastea</taxon>
        <taxon>Metakinetoplastina</taxon>
        <taxon>Trypanosomatida</taxon>
        <taxon>Trypanosomatidae</taxon>
        <taxon>Trypanosoma</taxon>
    </lineage>
</organism>
<evidence type="ECO:0000313" key="4">
    <source>
        <dbReference type="Proteomes" id="UP000192257"/>
    </source>
</evidence>
<feature type="compositionally biased region" description="Basic residues" evidence="1">
    <location>
        <begin position="296"/>
        <end position="309"/>
    </location>
</feature>
<evidence type="ECO:0000256" key="1">
    <source>
        <dbReference type="SAM" id="MobiDB-lite"/>
    </source>
</evidence>
<feature type="compositionally biased region" description="Basic and acidic residues" evidence="1">
    <location>
        <begin position="355"/>
        <end position="381"/>
    </location>
</feature>
<feature type="region of interest" description="Disordered" evidence="1">
    <location>
        <begin position="160"/>
        <end position="184"/>
    </location>
</feature>
<comment type="caution">
    <text evidence="3">The sequence shown here is derived from an EMBL/GenBank/DDBJ whole genome shotgun (WGS) entry which is preliminary data.</text>
</comment>
<feature type="compositionally biased region" description="Basic and acidic residues" evidence="1">
    <location>
        <begin position="310"/>
        <end position="328"/>
    </location>
</feature>
<feature type="region of interest" description="Disordered" evidence="1">
    <location>
        <begin position="235"/>
        <end position="435"/>
    </location>
</feature>
<dbReference type="VEuPathDB" id="TriTrypDB:TM35_000113260"/>
<keyword evidence="4" id="KW-1185">Reference proteome</keyword>
<feature type="region of interest" description="Disordered" evidence="1">
    <location>
        <begin position="459"/>
        <end position="526"/>
    </location>
</feature>
<dbReference type="Proteomes" id="UP000192257">
    <property type="component" value="Unassembled WGS sequence"/>
</dbReference>
<reference evidence="3 4" key="1">
    <citation type="submission" date="2017-03" db="EMBL/GenBank/DDBJ databases">
        <title>An alternative strategy for trypanosome survival in the mammalian bloodstream revealed through genome and transcriptome analysis of the ubiquitous bovine parasite Trypanosoma (Megatrypanum) theileri.</title>
        <authorList>
            <person name="Kelly S."/>
            <person name="Ivens A."/>
            <person name="Mott A."/>
            <person name="O'Neill E."/>
            <person name="Emms D."/>
            <person name="Macleod O."/>
            <person name="Voorheis P."/>
            <person name="Matthews J."/>
            <person name="Matthews K."/>
            <person name="Carrington M."/>
        </authorList>
    </citation>
    <scope>NUCLEOTIDE SEQUENCE [LARGE SCALE GENOMIC DNA]</scope>
    <source>
        <strain evidence="3">Edinburgh</strain>
    </source>
</reference>
<evidence type="ECO:0000259" key="2">
    <source>
        <dbReference type="Pfam" id="PF03467"/>
    </source>
</evidence>
<feature type="compositionally biased region" description="Basic and acidic residues" evidence="1">
    <location>
        <begin position="406"/>
        <end position="435"/>
    </location>
</feature>
<proteinExistence type="predicted"/>
<accession>A0A1X0NYN1</accession>
<protein>
    <recommendedName>
        <fullName evidence="2">UPF3 domain-containing protein</fullName>
    </recommendedName>
</protein>